<reference evidence="3 4" key="1">
    <citation type="submission" date="2016-07" db="EMBL/GenBank/DDBJ databases">
        <title>Pervasive Adenine N6-methylation of Active Genes in Fungi.</title>
        <authorList>
            <consortium name="DOE Joint Genome Institute"/>
            <person name="Mondo S.J."/>
            <person name="Dannebaum R.O."/>
            <person name="Kuo R.C."/>
            <person name="Labutti K."/>
            <person name="Haridas S."/>
            <person name="Kuo A."/>
            <person name="Salamov A."/>
            <person name="Ahrendt S.R."/>
            <person name="Lipzen A."/>
            <person name="Sullivan W."/>
            <person name="Andreopoulos W.B."/>
            <person name="Clum A."/>
            <person name="Lindquist E."/>
            <person name="Daum C."/>
            <person name="Ramamoorthy G.K."/>
            <person name="Gryganskyi A."/>
            <person name="Culley D."/>
            <person name="Magnuson J.K."/>
            <person name="James T.Y."/>
            <person name="O'Malley M.A."/>
            <person name="Stajich J.E."/>
            <person name="Spatafora J.W."/>
            <person name="Visel A."/>
            <person name="Grigoriev I.V."/>
        </authorList>
    </citation>
    <scope>NUCLEOTIDE SEQUENCE [LARGE SCALE GENOMIC DNA]</scope>
    <source>
        <strain evidence="3 4">NRRL 3116</strain>
    </source>
</reference>
<accession>A0A1Y2GPI5</accession>
<dbReference type="RefSeq" id="XP_021881171.1">
    <property type="nucleotide sequence ID" value="XM_022028798.1"/>
</dbReference>
<dbReference type="OrthoDB" id="2408558at2759"/>
<feature type="compositionally biased region" description="Low complexity" evidence="1">
    <location>
        <begin position="58"/>
        <end position="72"/>
    </location>
</feature>
<dbReference type="GeneID" id="33570641"/>
<keyword evidence="2" id="KW-1133">Transmembrane helix</keyword>
<name>A0A1Y2GPI5_9FUNG</name>
<evidence type="ECO:0000256" key="2">
    <source>
        <dbReference type="SAM" id="Phobius"/>
    </source>
</evidence>
<dbReference type="Proteomes" id="UP000193648">
    <property type="component" value="Unassembled WGS sequence"/>
</dbReference>
<organism evidence="3 4">
    <name type="scientific">Lobosporangium transversale</name>
    <dbReference type="NCBI Taxonomy" id="64571"/>
    <lineage>
        <taxon>Eukaryota</taxon>
        <taxon>Fungi</taxon>
        <taxon>Fungi incertae sedis</taxon>
        <taxon>Mucoromycota</taxon>
        <taxon>Mortierellomycotina</taxon>
        <taxon>Mortierellomycetes</taxon>
        <taxon>Mortierellales</taxon>
        <taxon>Mortierellaceae</taxon>
        <taxon>Lobosporangium</taxon>
    </lineage>
</organism>
<proteinExistence type="predicted"/>
<feature type="region of interest" description="Disordered" evidence="1">
    <location>
        <begin position="51"/>
        <end position="78"/>
    </location>
</feature>
<gene>
    <name evidence="3" type="ORF">BCR41DRAFT_396373</name>
</gene>
<dbReference type="EMBL" id="MCFF01000019">
    <property type="protein sequence ID" value="ORZ15423.1"/>
    <property type="molecule type" value="Genomic_DNA"/>
</dbReference>
<evidence type="ECO:0000313" key="4">
    <source>
        <dbReference type="Proteomes" id="UP000193648"/>
    </source>
</evidence>
<evidence type="ECO:0000313" key="3">
    <source>
        <dbReference type="EMBL" id="ORZ15423.1"/>
    </source>
</evidence>
<keyword evidence="2" id="KW-0472">Membrane</keyword>
<comment type="caution">
    <text evidence="3">The sequence shown here is derived from an EMBL/GenBank/DDBJ whole genome shotgun (WGS) entry which is preliminary data.</text>
</comment>
<feature type="transmembrane region" description="Helical" evidence="2">
    <location>
        <begin position="6"/>
        <end position="25"/>
    </location>
</feature>
<keyword evidence="4" id="KW-1185">Reference proteome</keyword>
<dbReference type="AlphaFoldDB" id="A0A1Y2GPI5"/>
<keyword evidence="2" id="KW-0812">Transmembrane</keyword>
<dbReference type="InParanoid" id="A0A1Y2GPI5"/>
<protein>
    <submittedName>
        <fullName evidence="3">Uncharacterized protein</fullName>
    </submittedName>
</protein>
<sequence length="583" mass="65496">MDEPDSKFFSRTLVIAAFALFLYFARDYPQWKARRQLPHTKLEDPKPEIAAEANTEQTSSKSSSISDPTIKPAENDSPLPSEHLVKSLSDKFSVRWIPYLPFAVIYLVLKAIWDGLRWFVLHSIFAVEQSGVHLMVAIEHAAHWSVNSGPEFFKTKVLAPIQIAVVIIQKSPVVAAIGIALEKTIFPGLVRMTASCLEVAGVAAVKAFGWVQTILEPTRSALEWFAIECVYNPLQALWSRLSILWVTFLQTAKIYLHELAKDAQDLGWALVKIGTWLWERTLKPLGTKFYTMGELVVQGLAQFLPWLAFHIYSRFLLPIGQVAQDGFRILRSHPTLLAGIHALLLTVKTKLGDALERLESVNWLILLETVLTQVVKTTYNYTTLALQMIWHGISVFAVDIVPNAYNDLMTALEVARPIVAWVVDKFVVVIATLWRTVYWISMTLTTYTQPVMAWLHERIGAPTVKIWVTTIQPVLVHAAMATITHTKALTDAILKAMPIVAATMGPVWDGFIRAAEVLQIMLSQVGARVVVLSGSLGERLQERVKAMGPQFEEFKTQTGRIVDEVVLATSNFMMDWVKKEKRD</sequence>
<evidence type="ECO:0000256" key="1">
    <source>
        <dbReference type="SAM" id="MobiDB-lite"/>
    </source>
</evidence>